<evidence type="ECO:0000313" key="2">
    <source>
        <dbReference type="EMBL" id="MCP2010391.1"/>
    </source>
</evidence>
<dbReference type="Proteomes" id="UP001162889">
    <property type="component" value="Unassembled WGS sequence"/>
</dbReference>
<sequence>MKWQPTLLQVENGFGPGGTRHRLFELIIKVVTMRLTRPTSALLMLTAVSWLTPAQGVSPVVLEQVDWPRNAACGGCSVLQFGMLEIQLPPALVSKIFIATSMAPSVHLIPPDGDPRHDVVLSATPVRGLVDKYRQKLSANQFLEQLGHPVNSADPWAKIRRVEGLDNAIRYTHTARDKVHAYWIQSTPPSSQYAYLVVDNAPDVYSLSGALTPELYAAILANLRLVPAP</sequence>
<dbReference type="RefSeq" id="WP_217940732.1">
    <property type="nucleotide sequence ID" value="NZ_JAHTGR010000002.1"/>
</dbReference>
<evidence type="ECO:0000313" key="1">
    <source>
        <dbReference type="EMBL" id="MBV6320027.1"/>
    </source>
</evidence>
<accession>A0AA41H854</accession>
<evidence type="ECO:0000313" key="4">
    <source>
        <dbReference type="Proteomes" id="UP001162889"/>
    </source>
</evidence>
<proteinExistence type="predicted"/>
<dbReference type="AlphaFoldDB" id="A0AA41H854"/>
<keyword evidence="4" id="KW-1185">Reference proteome</keyword>
<dbReference type="Proteomes" id="UP001155901">
    <property type="component" value="Unassembled WGS sequence"/>
</dbReference>
<dbReference type="EMBL" id="JAHTGR010000002">
    <property type="protein sequence ID" value="MBV6320027.1"/>
    <property type="molecule type" value="Genomic_DNA"/>
</dbReference>
<gene>
    <name evidence="1" type="ORF">KVP70_03695</name>
    <name evidence="2" type="ORF">L1274_004131</name>
</gene>
<reference evidence="2" key="2">
    <citation type="submission" date="2022-03" db="EMBL/GenBank/DDBJ databases">
        <title>Genome Encyclopedia of Bacteria and Archaea VI: Functional Genomics of Type Strains.</title>
        <authorList>
            <person name="Whitman W."/>
        </authorList>
    </citation>
    <scope>NUCLEOTIDE SEQUENCE</scope>
    <source>
        <strain evidence="2">HSC-15S17</strain>
    </source>
</reference>
<name>A0AA41H854_9BURK</name>
<reference evidence="1" key="1">
    <citation type="submission" date="2021-07" db="EMBL/GenBank/DDBJ databases">
        <title>Characterization of violacein-producing bacteria and related species.</title>
        <authorList>
            <person name="Wilson H.S."/>
            <person name="De Leon M.E."/>
        </authorList>
    </citation>
    <scope>NUCLEOTIDE SEQUENCE</scope>
    <source>
        <strain evidence="1">HSC-15S17</strain>
    </source>
</reference>
<evidence type="ECO:0008006" key="5">
    <source>
        <dbReference type="Google" id="ProtNLM"/>
    </source>
</evidence>
<dbReference type="EMBL" id="JALJZU010000008">
    <property type="protein sequence ID" value="MCP2010391.1"/>
    <property type="molecule type" value="Genomic_DNA"/>
</dbReference>
<organism evidence="1 3">
    <name type="scientific">Duganella violaceipulchra</name>
    <dbReference type="NCBI Taxonomy" id="2849652"/>
    <lineage>
        <taxon>Bacteria</taxon>
        <taxon>Pseudomonadati</taxon>
        <taxon>Pseudomonadota</taxon>
        <taxon>Betaproteobacteria</taxon>
        <taxon>Burkholderiales</taxon>
        <taxon>Oxalobacteraceae</taxon>
        <taxon>Telluria group</taxon>
        <taxon>Duganella</taxon>
    </lineage>
</organism>
<protein>
    <recommendedName>
        <fullName evidence="5">DUF1795 domain-containing protein</fullName>
    </recommendedName>
</protein>
<evidence type="ECO:0000313" key="3">
    <source>
        <dbReference type="Proteomes" id="UP001155901"/>
    </source>
</evidence>
<comment type="caution">
    <text evidence="1">The sequence shown here is derived from an EMBL/GenBank/DDBJ whole genome shotgun (WGS) entry which is preliminary data.</text>
</comment>